<dbReference type="Gene3D" id="2.40.10.350">
    <property type="entry name" value="Rod shape-determining protein MreC, domain 2"/>
    <property type="match status" value="1"/>
</dbReference>
<proteinExistence type="inferred from homology"/>
<dbReference type="PANTHER" id="PTHR34138">
    <property type="entry name" value="CELL SHAPE-DETERMINING PROTEIN MREC"/>
    <property type="match status" value="1"/>
</dbReference>
<comment type="function">
    <text evidence="5">Involved in formation and maintenance of cell shape.</text>
</comment>
<evidence type="ECO:0000256" key="1">
    <source>
        <dbReference type="ARBA" id="ARBA00009369"/>
    </source>
</evidence>
<dbReference type="InterPro" id="IPR007221">
    <property type="entry name" value="MreC"/>
</dbReference>
<dbReference type="OrthoDB" id="9792313at2"/>
<comment type="similarity">
    <text evidence="1 5">Belongs to the MreC family.</text>
</comment>
<dbReference type="NCBIfam" id="TIGR00219">
    <property type="entry name" value="mreC"/>
    <property type="match status" value="1"/>
</dbReference>
<dbReference type="PIRSF" id="PIRSF038471">
    <property type="entry name" value="MreC"/>
    <property type="match status" value="1"/>
</dbReference>
<evidence type="ECO:0000256" key="6">
    <source>
        <dbReference type="SAM" id="Coils"/>
    </source>
</evidence>
<reference evidence="8 9" key="1">
    <citation type="submission" date="2020-07" db="EMBL/GenBank/DDBJ databases">
        <title>Vallitalea guaymasensis genome.</title>
        <authorList>
            <person name="Postec A."/>
        </authorList>
    </citation>
    <scope>NUCLEOTIDE SEQUENCE [LARGE SCALE GENOMIC DNA]</scope>
    <source>
        <strain evidence="8 9">Ra1766G1</strain>
    </source>
</reference>
<dbReference type="GO" id="GO:0005886">
    <property type="term" value="C:plasma membrane"/>
    <property type="evidence" value="ECO:0007669"/>
    <property type="project" value="TreeGrafter"/>
</dbReference>
<evidence type="ECO:0000256" key="3">
    <source>
        <dbReference type="ARBA" id="ARBA00022960"/>
    </source>
</evidence>
<keyword evidence="6" id="KW-0175">Coiled coil</keyword>
<dbReference type="PANTHER" id="PTHR34138:SF1">
    <property type="entry name" value="CELL SHAPE-DETERMINING PROTEIN MREC"/>
    <property type="match status" value="1"/>
</dbReference>
<dbReference type="GO" id="GO:0008360">
    <property type="term" value="P:regulation of cell shape"/>
    <property type="evidence" value="ECO:0007669"/>
    <property type="project" value="UniProtKB-KW"/>
</dbReference>
<feature type="coiled-coil region" evidence="6">
    <location>
        <begin position="62"/>
        <end position="96"/>
    </location>
</feature>
<name>A0A8J8SEB8_9FIRM</name>
<protein>
    <recommendedName>
        <fullName evidence="2 5">Cell shape-determining protein MreC</fullName>
    </recommendedName>
    <alternativeName>
        <fullName evidence="4 5">Cell shape protein MreC</fullName>
    </alternativeName>
</protein>
<evidence type="ECO:0000256" key="2">
    <source>
        <dbReference type="ARBA" id="ARBA00013855"/>
    </source>
</evidence>
<evidence type="ECO:0000256" key="5">
    <source>
        <dbReference type="PIRNR" id="PIRNR038471"/>
    </source>
</evidence>
<accession>A0A8J8SEB8</accession>
<sequence length="276" mass="31059">MLKKKKFPVKYILLLMTLICLVLIIFTWESRSKVSPVENSIASVVVPIQKGVNVFGDWVIDKVNFVKNINSLESMNKELQDEVDKLRYENKILQQDKIELDRLRDLYALDKKYPSYPKIGASVIGKEGNWYDVFEIDKGTDDGLKVNMVVIAGNGLVGHIFEVGKNYAKVKSIIDDSSKVSAKILRTSDTCVVQGEKQYSGSCKVDFIEGSASIIKGDEIVTSHLSEIYPPGILIGIIKDIQENPNKLNKSAVIEPVVDFKHLEEVLVINQVWKEK</sequence>
<dbReference type="Gene3D" id="2.40.10.340">
    <property type="entry name" value="Rod shape-determining protein MreC, domain 1"/>
    <property type="match status" value="1"/>
</dbReference>
<dbReference type="Proteomes" id="UP000677305">
    <property type="component" value="Chromosome"/>
</dbReference>
<dbReference type="InterPro" id="IPR055342">
    <property type="entry name" value="MreC_beta-barrel_core"/>
</dbReference>
<keyword evidence="3 5" id="KW-0133">Cell shape</keyword>
<dbReference type="AlphaFoldDB" id="A0A8J8SEB8"/>
<keyword evidence="9" id="KW-1185">Reference proteome</keyword>
<dbReference type="InterPro" id="IPR042175">
    <property type="entry name" value="Cell/Rod_MreC_2"/>
</dbReference>
<evidence type="ECO:0000256" key="4">
    <source>
        <dbReference type="ARBA" id="ARBA00032089"/>
    </source>
</evidence>
<dbReference type="KEGG" id="vgu:HYG85_22530"/>
<dbReference type="RefSeq" id="WP_113675094.1">
    <property type="nucleotide sequence ID" value="NZ_CAJXUH010000007.1"/>
</dbReference>
<organism evidence="8 9">
    <name type="scientific">Vallitalea guaymasensis</name>
    <dbReference type="NCBI Taxonomy" id="1185412"/>
    <lineage>
        <taxon>Bacteria</taxon>
        <taxon>Bacillati</taxon>
        <taxon>Bacillota</taxon>
        <taxon>Clostridia</taxon>
        <taxon>Lachnospirales</taxon>
        <taxon>Vallitaleaceae</taxon>
        <taxon>Vallitalea</taxon>
    </lineage>
</organism>
<dbReference type="Pfam" id="PF04085">
    <property type="entry name" value="MreC"/>
    <property type="match status" value="1"/>
</dbReference>
<gene>
    <name evidence="8" type="primary">mreC</name>
    <name evidence="8" type="ORF">HYG85_22530</name>
</gene>
<dbReference type="InterPro" id="IPR042177">
    <property type="entry name" value="Cell/Rod_1"/>
</dbReference>
<evidence type="ECO:0000313" key="8">
    <source>
        <dbReference type="EMBL" id="QUH31554.1"/>
    </source>
</evidence>
<feature type="domain" description="Rod shape-determining protein MreC beta-barrel core" evidence="7">
    <location>
        <begin position="127"/>
        <end position="269"/>
    </location>
</feature>
<evidence type="ECO:0000313" key="9">
    <source>
        <dbReference type="Proteomes" id="UP000677305"/>
    </source>
</evidence>
<dbReference type="EMBL" id="CP058561">
    <property type="protein sequence ID" value="QUH31554.1"/>
    <property type="molecule type" value="Genomic_DNA"/>
</dbReference>
<evidence type="ECO:0000259" key="7">
    <source>
        <dbReference type="Pfam" id="PF04085"/>
    </source>
</evidence>